<dbReference type="GeneID" id="54365239"/>
<sequence length="942" mass="104190">MLANSFHPCAHTGAEYGNEGFLLPQQPLEKGPIFDPLSTKEPLADYSPEFCEQNYTREDDPHHEVFCPSQDPTGLRDPYLYPTLTRNERLRLTMLWYYTRDLAEDTAALQKMRTKLDIVKSVIGWEFAIIGILENDIFRRLVTAGIPLAHVPRRESTCSHTIQQSPGSVFFIPDMSVDPRFRESPPVSKGGLKMYAGTQLRCQADDGEVIALGSLCVASSTLGPGLTQTQLTTLVTFADMLTQDIISASRRKRAKQQEQNDLLLRLAASSGSSDQAEQIVMDILRQVFPEAQIGLTSIGAHGARIYDHGPLIVPPKDQSAIWEDDEYINKSIRTNNHERLKASQPIRAIIAKLPERPLATALVVATNDITYIFDDIDIRFTTSCANLLTSIRQEKALQIALRARDQFMRGITHQLRTPIHGILGSLDLLIADLTAQSERDFSTLSITEDQPKSGRYHETLSIIRSSARELMSTVNNAIKYNRLTETSDITRKVLPDKLNKVESDLLDAIVGYVSEGHLDRLLVFFRNRLPAEVELTMIDMASLVECLQSLVLNALQNTTRGSIAITTTASPDFSCIYFDVEDTGCGIAAADQQRIFYAYEKINVHSTGVGLGLPLACKMAEVMEGRVTLVSSESGKGSHFRVELQNPLLLCPITRPRHLDERLNIGISKFCVLAAESSSAVVEHLKSFLVSRGLQESTEISESLAVVMTANSCDEFNQLLEQASKSIMSVALIPAEMYQPSLTLVHATTLFFSGPFTSRKLEHILVQASDEVALRKAQAAKVAADAQAAQSEDGLTPRNHSCNSDGPIRPHSPKSCLLVDDNAINLRIVSMYCEKRKYPYSTAEDGLQAIDAYKTAAGGENPVDLILLDLQMPNCDGIQACQEIRAFERSTGLRPAIIFIITGQDSVSDKEKCFAAGIDKYFVKPLRIKNLDDGVAEFFKTT</sequence>
<dbReference type="InterPro" id="IPR003661">
    <property type="entry name" value="HisK_dim/P_dom"/>
</dbReference>
<evidence type="ECO:0000256" key="4">
    <source>
        <dbReference type="ARBA" id="ARBA00022679"/>
    </source>
</evidence>
<evidence type="ECO:0000256" key="6">
    <source>
        <dbReference type="PROSITE-ProRule" id="PRU00169"/>
    </source>
</evidence>
<dbReference type="PROSITE" id="PS50109">
    <property type="entry name" value="HIS_KIN"/>
    <property type="match status" value="1"/>
</dbReference>
<evidence type="ECO:0000259" key="8">
    <source>
        <dbReference type="PROSITE" id="PS50109"/>
    </source>
</evidence>
<dbReference type="SUPFAM" id="SSF55874">
    <property type="entry name" value="ATPase domain of HSP90 chaperone/DNA topoisomerase II/histidine kinase"/>
    <property type="match status" value="1"/>
</dbReference>
<dbReference type="Pfam" id="PF00512">
    <property type="entry name" value="HisKA"/>
    <property type="match status" value="1"/>
</dbReference>
<dbReference type="AlphaFoldDB" id="A0A6J3MBS3"/>
<dbReference type="InterPro" id="IPR003594">
    <property type="entry name" value="HATPase_dom"/>
</dbReference>
<evidence type="ECO:0000256" key="7">
    <source>
        <dbReference type="SAM" id="MobiDB-lite"/>
    </source>
</evidence>
<proteinExistence type="predicted"/>
<dbReference type="InterPro" id="IPR029016">
    <property type="entry name" value="GAF-like_dom_sf"/>
</dbReference>
<dbReference type="InterPro" id="IPR004358">
    <property type="entry name" value="Sig_transdc_His_kin-like_C"/>
</dbReference>
<dbReference type="Proteomes" id="UP000504637">
    <property type="component" value="Unplaced"/>
</dbReference>
<dbReference type="SMART" id="SM00448">
    <property type="entry name" value="REC"/>
    <property type="match status" value="1"/>
</dbReference>
<keyword evidence="5" id="KW-0418">Kinase</keyword>
<reference evidence="11" key="2">
    <citation type="submission" date="2020-04" db="EMBL/GenBank/DDBJ databases">
        <authorList>
            <consortium name="NCBI Genome Project"/>
        </authorList>
    </citation>
    <scope>NUCLEOTIDE SEQUENCE</scope>
    <source>
        <strain evidence="11">CBS 342.82</strain>
    </source>
</reference>
<dbReference type="CDD" id="cd17546">
    <property type="entry name" value="REC_hyHK_CKI1_RcsC-like"/>
    <property type="match status" value="1"/>
</dbReference>
<dbReference type="PRINTS" id="PR00344">
    <property type="entry name" value="BCTRLSENSOR"/>
</dbReference>
<dbReference type="GO" id="GO:0005886">
    <property type="term" value="C:plasma membrane"/>
    <property type="evidence" value="ECO:0007669"/>
    <property type="project" value="TreeGrafter"/>
</dbReference>
<dbReference type="SUPFAM" id="SSF47384">
    <property type="entry name" value="Homodimeric domain of signal transducing histidine kinase"/>
    <property type="match status" value="1"/>
</dbReference>
<accession>A0A6J3MBS3</accession>
<reference evidence="11" key="3">
    <citation type="submission" date="2025-08" db="UniProtKB">
        <authorList>
            <consortium name="RefSeq"/>
        </authorList>
    </citation>
    <scope>IDENTIFICATION</scope>
    <source>
        <strain evidence="11">CBS 342.82</strain>
    </source>
</reference>
<dbReference type="SUPFAM" id="SSF55781">
    <property type="entry name" value="GAF domain-like"/>
    <property type="match status" value="1"/>
</dbReference>
<comment type="catalytic activity">
    <reaction evidence="1">
        <text>ATP + protein L-histidine = ADP + protein N-phospho-L-histidine.</text>
        <dbReference type="EC" id="2.7.13.3"/>
    </reaction>
</comment>
<feature type="modified residue" description="4-aspartylphosphate" evidence="6">
    <location>
        <position position="869"/>
    </location>
</feature>
<evidence type="ECO:0000256" key="5">
    <source>
        <dbReference type="ARBA" id="ARBA00022777"/>
    </source>
</evidence>
<feature type="domain" description="Histidine kinase" evidence="8">
    <location>
        <begin position="410"/>
        <end position="648"/>
    </location>
</feature>
<dbReference type="InterPro" id="IPR036097">
    <property type="entry name" value="HisK_dim/P_sf"/>
</dbReference>
<keyword evidence="3 6" id="KW-0597">Phosphoprotein</keyword>
<protein>
    <recommendedName>
        <fullName evidence="2">histidine kinase</fullName>
        <ecNumber evidence="2">2.7.13.3</ecNumber>
    </recommendedName>
</protein>
<dbReference type="SMART" id="SM00388">
    <property type="entry name" value="HisKA"/>
    <property type="match status" value="1"/>
</dbReference>
<reference evidence="11" key="1">
    <citation type="submission" date="2020-01" db="EMBL/GenBank/DDBJ databases">
        <authorList>
            <consortium name="DOE Joint Genome Institute"/>
            <person name="Haridas S."/>
            <person name="Albert R."/>
            <person name="Binder M."/>
            <person name="Bloem J."/>
            <person name="Labutti K."/>
            <person name="Salamov A."/>
            <person name="Andreopoulos B."/>
            <person name="Baker S.E."/>
            <person name="Barry K."/>
            <person name="Bills G."/>
            <person name="Bluhm B.H."/>
            <person name="Cannon C."/>
            <person name="Castanera R."/>
            <person name="Culley D.E."/>
            <person name="Daum C."/>
            <person name="Ezra D."/>
            <person name="Gonzalez J.B."/>
            <person name="Henrissat B."/>
            <person name="Kuo A."/>
            <person name="Liang C."/>
            <person name="Lipzen A."/>
            <person name="Lutzoni F."/>
            <person name="Magnuson J."/>
            <person name="Mondo S."/>
            <person name="Nolan M."/>
            <person name="Ohm R."/>
            <person name="Pangilinan J."/>
            <person name="Park H.-J."/>
            <person name="Ramirez L."/>
            <person name="Alfaro M."/>
            <person name="Sun H."/>
            <person name="Tritt A."/>
            <person name="Yoshinaga Y."/>
            <person name="Zwiers L.-H."/>
            <person name="Turgeon B.G."/>
            <person name="Goodwin S.B."/>
            <person name="Spatafora J.W."/>
            <person name="Crous P.W."/>
            <person name="Grigoriev I.V."/>
        </authorList>
    </citation>
    <scope>NUCLEOTIDE SEQUENCE</scope>
    <source>
        <strain evidence="11">CBS 342.82</strain>
    </source>
</reference>
<dbReference type="Gene3D" id="1.10.287.130">
    <property type="match status" value="1"/>
</dbReference>
<name>A0A6J3MBS3_9PEZI</name>
<evidence type="ECO:0000313" key="11">
    <source>
        <dbReference type="RefSeq" id="XP_033462507.1"/>
    </source>
</evidence>
<feature type="region of interest" description="Disordered" evidence="7">
    <location>
        <begin position="788"/>
        <end position="809"/>
    </location>
</feature>
<organism evidence="11">
    <name type="scientific">Dissoconium aciculare CBS 342.82</name>
    <dbReference type="NCBI Taxonomy" id="1314786"/>
    <lineage>
        <taxon>Eukaryota</taxon>
        <taxon>Fungi</taxon>
        <taxon>Dikarya</taxon>
        <taxon>Ascomycota</taxon>
        <taxon>Pezizomycotina</taxon>
        <taxon>Dothideomycetes</taxon>
        <taxon>Dothideomycetidae</taxon>
        <taxon>Mycosphaerellales</taxon>
        <taxon>Dissoconiaceae</taxon>
        <taxon>Dissoconium</taxon>
    </lineage>
</organism>
<dbReference type="OrthoDB" id="21225at2759"/>
<dbReference type="InterPro" id="IPR001789">
    <property type="entry name" value="Sig_transdc_resp-reg_receiver"/>
</dbReference>
<feature type="domain" description="Response regulatory" evidence="9">
    <location>
        <begin position="815"/>
        <end position="939"/>
    </location>
</feature>
<dbReference type="InterPro" id="IPR036890">
    <property type="entry name" value="HATPase_C_sf"/>
</dbReference>
<dbReference type="Gene3D" id="3.30.450.40">
    <property type="match status" value="1"/>
</dbReference>
<dbReference type="PANTHER" id="PTHR43047">
    <property type="entry name" value="TWO-COMPONENT HISTIDINE PROTEIN KINASE"/>
    <property type="match status" value="1"/>
</dbReference>
<gene>
    <name evidence="11" type="ORF">K489DRAFT_408127</name>
</gene>
<evidence type="ECO:0000256" key="2">
    <source>
        <dbReference type="ARBA" id="ARBA00012438"/>
    </source>
</evidence>
<dbReference type="Gene3D" id="3.40.50.2300">
    <property type="match status" value="1"/>
</dbReference>
<dbReference type="PANTHER" id="PTHR43047:SF72">
    <property type="entry name" value="OSMOSENSING HISTIDINE PROTEIN KINASE SLN1"/>
    <property type="match status" value="1"/>
</dbReference>
<dbReference type="InterPro" id="IPR011006">
    <property type="entry name" value="CheY-like_superfamily"/>
</dbReference>
<evidence type="ECO:0000259" key="9">
    <source>
        <dbReference type="PROSITE" id="PS50110"/>
    </source>
</evidence>
<dbReference type="CDD" id="cd00082">
    <property type="entry name" value="HisKA"/>
    <property type="match status" value="1"/>
</dbReference>
<dbReference type="RefSeq" id="XP_033462507.1">
    <property type="nucleotide sequence ID" value="XM_033607439.1"/>
</dbReference>
<dbReference type="Pfam" id="PF00072">
    <property type="entry name" value="Response_reg"/>
    <property type="match status" value="1"/>
</dbReference>
<dbReference type="SMART" id="SM00387">
    <property type="entry name" value="HATPase_c"/>
    <property type="match status" value="1"/>
</dbReference>
<keyword evidence="4" id="KW-0808">Transferase</keyword>
<dbReference type="SUPFAM" id="SSF52172">
    <property type="entry name" value="CheY-like"/>
    <property type="match status" value="1"/>
</dbReference>
<dbReference type="Pfam" id="PF02518">
    <property type="entry name" value="HATPase_c"/>
    <property type="match status" value="1"/>
</dbReference>
<dbReference type="PROSITE" id="PS50110">
    <property type="entry name" value="RESPONSE_REGULATORY"/>
    <property type="match status" value="1"/>
</dbReference>
<dbReference type="GO" id="GO:0000155">
    <property type="term" value="F:phosphorelay sensor kinase activity"/>
    <property type="evidence" value="ECO:0007669"/>
    <property type="project" value="InterPro"/>
</dbReference>
<dbReference type="InterPro" id="IPR005467">
    <property type="entry name" value="His_kinase_dom"/>
</dbReference>
<keyword evidence="10" id="KW-1185">Reference proteome</keyword>
<dbReference type="EC" id="2.7.13.3" evidence="2"/>
<evidence type="ECO:0000313" key="10">
    <source>
        <dbReference type="Proteomes" id="UP000504637"/>
    </source>
</evidence>
<evidence type="ECO:0000256" key="1">
    <source>
        <dbReference type="ARBA" id="ARBA00000085"/>
    </source>
</evidence>
<dbReference type="GO" id="GO:0009927">
    <property type="term" value="F:histidine phosphotransfer kinase activity"/>
    <property type="evidence" value="ECO:0007669"/>
    <property type="project" value="TreeGrafter"/>
</dbReference>
<dbReference type="Gene3D" id="3.30.565.10">
    <property type="entry name" value="Histidine kinase-like ATPase, C-terminal domain"/>
    <property type="match status" value="1"/>
</dbReference>
<evidence type="ECO:0000256" key="3">
    <source>
        <dbReference type="ARBA" id="ARBA00022553"/>
    </source>
</evidence>